<accession>C5L9G2</accession>
<evidence type="ECO:0000256" key="4">
    <source>
        <dbReference type="ARBA" id="ARBA00022448"/>
    </source>
</evidence>
<keyword evidence="6" id="KW-0333">Golgi apparatus</keyword>
<dbReference type="GO" id="GO:0030121">
    <property type="term" value="C:AP-1 adaptor complex"/>
    <property type="evidence" value="ECO:0007669"/>
    <property type="project" value="InterPro"/>
</dbReference>
<keyword evidence="7" id="KW-0472">Membrane</keyword>
<dbReference type="OrthoDB" id="444255at2759"/>
<keyword evidence="11" id="KW-1185">Reference proteome</keyword>
<dbReference type="RefSeq" id="XP_002774827.1">
    <property type="nucleotide sequence ID" value="XM_002774781.1"/>
</dbReference>
<dbReference type="InParanoid" id="C5L9G2"/>
<dbReference type="GO" id="GO:0016482">
    <property type="term" value="P:cytosolic transport"/>
    <property type="evidence" value="ECO:0007669"/>
    <property type="project" value="UniProtKB-ARBA"/>
</dbReference>
<evidence type="ECO:0000256" key="8">
    <source>
        <dbReference type="ARBA" id="ARBA00023329"/>
    </source>
</evidence>
<dbReference type="CDD" id="cd14831">
    <property type="entry name" value="AP1_sigma"/>
    <property type="match status" value="1"/>
</dbReference>
<dbReference type="InterPro" id="IPR011012">
    <property type="entry name" value="Longin-like_dom_sf"/>
</dbReference>
<evidence type="ECO:0000256" key="2">
    <source>
        <dbReference type="ARBA" id="ARBA00004640"/>
    </source>
</evidence>
<dbReference type="FunFam" id="3.30.450.60:FF:000007">
    <property type="entry name" value="AP complex subunit sigma"/>
    <property type="match status" value="1"/>
</dbReference>
<comment type="similarity">
    <text evidence="3">Belongs to the adaptor complexes small subunit family.</text>
</comment>
<evidence type="ECO:0000259" key="9">
    <source>
        <dbReference type="Pfam" id="PF01217"/>
    </source>
</evidence>
<keyword evidence="5" id="KW-0653">Protein transport</keyword>
<evidence type="ECO:0000256" key="7">
    <source>
        <dbReference type="ARBA" id="ARBA00023136"/>
    </source>
</evidence>
<dbReference type="PANTHER" id="PTHR11753">
    <property type="entry name" value="ADAPTOR COMPLEXES SMALL SUBUNIT FAMILY"/>
    <property type="match status" value="1"/>
</dbReference>
<name>C5L9G2_PERM5</name>
<dbReference type="Gene3D" id="3.30.450.60">
    <property type="match status" value="1"/>
</dbReference>
<evidence type="ECO:0000313" key="11">
    <source>
        <dbReference type="Proteomes" id="UP000007800"/>
    </source>
</evidence>
<dbReference type="InterPro" id="IPR000804">
    <property type="entry name" value="Clathrin_sm-chain_CS"/>
</dbReference>
<dbReference type="Pfam" id="PF01217">
    <property type="entry name" value="Clat_adaptor_s"/>
    <property type="match status" value="1"/>
</dbReference>
<dbReference type="InterPro" id="IPR022775">
    <property type="entry name" value="AP_mu_sigma_su"/>
</dbReference>
<dbReference type="GO" id="GO:0006886">
    <property type="term" value="P:intracellular protein transport"/>
    <property type="evidence" value="ECO:0007669"/>
    <property type="project" value="InterPro"/>
</dbReference>
<gene>
    <name evidence="10" type="ORF">Pmar_PMAR024204</name>
</gene>
<protein>
    <submittedName>
        <fullName evidence="10">Clathrin coat assembly protein ap19, putative</fullName>
    </submittedName>
</protein>
<dbReference type="EMBL" id="GG680451">
    <property type="protein sequence ID" value="EER06643.1"/>
    <property type="molecule type" value="Genomic_DNA"/>
</dbReference>
<dbReference type="GeneID" id="9056160"/>
<evidence type="ECO:0000256" key="5">
    <source>
        <dbReference type="ARBA" id="ARBA00022927"/>
    </source>
</evidence>
<dbReference type="InterPro" id="IPR044733">
    <property type="entry name" value="AP1_sigma"/>
</dbReference>
<dbReference type="Proteomes" id="UP000007800">
    <property type="component" value="Unassembled WGS sequence"/>
</dbReference>
<evidence type="ECO:0000313" key="10">
    <source>
        <dbReference type="EMBL" id="EER06643.1"/>
    </source>
</evidence>
<feature type="domain" description="AP complex mu/sigma subunit" evidence="9">
    <location>
        <begin position="1"/>
        <end position="129"/>
    </location>
</feature>
<dbReference type="GO" id="GO:0035615">
    <property type="term" value="F:clathrin adaptor activity"/>
    <property type="evidence" value="ECO:0007669"/>
    <property type="project" value="InterPro"/>
</dbReference>
<dbReference type="PROSITE" id="PS00989">
    <property type="entry name" value="CLAT_ADAPTOR_S"/>
    <property type="match status" value="1"/>
</dbReference>
<evidence type="ECO:0000256" key="1">
    <source>
        <dbReference type="ARBA" id="ARBA00004555"/>
    </source>
</evidence>
<proteinExistence type="inferred from homology"/>
<reference evidence="10 11" key="1">
    <citation type="submission" date="2008-07" db="EMBL/GenBank/DDBJ databases">
        <authorList>
            <person name="El-Sayed N."/>
            <person name="Caler E."/>
            <person name="Inman J."/>
            <person name="Amedeo P."/>
            <person name="Hass B."/>
            <person name="Wortman J."/>
        </authorList>
    </citation>
    <scope>NUCLEOTIDE SEQUENCE [LARGE SCALE GENOMIC DNA]</scope>
    <source>
        <strain evidence="11">ATCC 50983 / TXsc</strain>
    </source>
</reference>
<organism evidence="11">
    <name type="scientific">Perkinsus marinus (strain ATCC 50983 / TXsc)</name>
    <dbReference type="NCBI Taxonomy" id="423536"/>
    <lineage>
        <taxon>Eukaryota</taxon>
        <taxon>Sar</taxon>
        <taxon>Alveolata</taxon>
        <taxon>Perkinsozoa</taxon>
        <taxon>Perkinsea</taxon>
        <taxon>Perkinsida</taxon>
        <taxon>Perkinsidae</taxon>
        <taxon>Perkinsus</taxon>
    </lineage>
</organism>
<comment type="subcellular location">
    <subcellularLocation>
        <location evidence="2">Cytoplasmic vesicle</location>
        <location evidence="2">Clathrin-coated vesicle membrane</location>
    </subcellularLocation>
    <subcellularLocation>
        <location evidence="1">Golgi apparatus</location>
    </subcellularLocation>
</comment>
<sequence length="450" mass="51201">MIHFILLVSRQGKVRLMRWYVPTTVQDQQRDAKEVSNLVLKRGQKLCNIVEWREQKIVYRRYASLYFVCSIDRDDNELIALETIHLYVETLDRYFGNVCELDVIFNFHKAQYILDEVLVAGELQESSKRAGKPTGKPETRTVIEGQAVIQGQVEIQNRPPRLKVAASQQRLCSLPGDLEPSWGDCLPINPIVDPERCLLATRTELLKTSRDFVGKVCMSAVLDMMLIEVDEVMRDLGCQPIVTFGTALGACRNGTHIPHTDDVDLAYVREDGSEDCLGERFVELLMSRGLYAFTDDLIRVCIAPFHPLAANLYDMHNATPCSSERSCGYVDIYPLVPYYGDKPYHRPGKLYRHVPYDGYRMSEEQIWPLREVSINGRKFDTFADVEDLLERSYAGLTLNPQEEVICTLRALSGSCHGQEERQCPVDIVKSKSGTAELLAEELSRNLKNNI</sequence>
<evidence type="ECO:0000256" key="6">
    <source>
        <dbReference type="ARBA" id="ARBA00023034"/>
    </source>
</evidence>
<dbReference type="SUPFAM" id="SSF64356">
    <property type="entry name" value="SNARE-like"/>
    <property type="match status" value="1"/>
</dbReference>
<evidence type="ECO:0000256" key="3">
    <source>
        <dbReference type="ARBA" id="ARBA00006972"/>
    </source>
</evidence>
<keyword evidence="4" id="KW-0813">Transport</keyword>
<keyword evidence="8" id="KW-0968">Cytoplasmic vesicle</keyword>
<dbReference type="InterPro" id="IPR016635">
    <property type="entry name" value="AP_complex_ssu"/>
</dbReference>
<dbReference type="GO" id="GO:0005829">
    <property type="term" value="C:cytosol"/>
    <property type="evidence" value="ECO:0007669"/>
    <property type="project" value="GOC"/>
</dbReference>
<dbReference type="AlphaFoldDB" id="C5L9G2"/>